<protein>
    <submittedName>
        <fullName evidence="6">Acyl-CoA synthetase (AMP-forming)/AMP-acid ligase II</fullName>
    </submittedName>
</protein>
<dbReference type="PROSITE" id="PS00455">
    <property type="entry name" value="AMP_BINDING"/>
    <property type="match status" value="1"/>
</dbReference>
<name>A0A1H3KVF5_9ACTN</name>
<dbReference type="Gene3D" id="3.30.300.30">
    <property type="match status" value="1"/>
</dbReference>
<dbReference type="InterPro" id="IPR020845">
    <property type="entry name" value="AMP-binding_CS"/>
</dbReference>
<evidence type="ECO:0000256" key="2">
    <source>
        <dbReference type="ARBA" id="ARBA00022598"/>
    </source>
</evidence>
<reference evidence="7" key="1">
    <citation type="submission" date="2016-10" db="EMBL/GenBank/DDBJ databases">
        <authorList>
            <person name="Varghese N."/>
            <person name="Submissions S."/>
        </authorList>
    </citation>
    <scope>NUCLEOTIDE SEQUENCE [LARGE SCALE GENOMIC DNA]</scope>
    <source>
        <strain evidence="7">DSM 44718</strain>
    </source>
</reference>
<dbReference type="OrthoDB" id="9803968at2"/>
<dbReference type="RefSeq" id="WP_090786322.1">
    <property type="nucleotide sequence ID" value="NZ_BOND01000030.1"/>
</dbReference>
<dbReference type="PANTHER" id="PTHR43201:SF5">
    <property type="entry name" value="MEDIUM-CHAIN ACYL-COA LIGASE ACSF2, MITOCHONDRIAL"/>
    <property type="match status" value="1"/>
</dbReference>
<evidence type="ECO:0000313" key="6">
    <source>
        <dbReference type="EMBL" id="SDY55645.1"/>
    </source>
</evidence>
<dbReference type="STRING" id="137265.SAMN05421684_0341"/>
<dbReference type="InterPro" id="IPR042099">
    <property type="entry name" value="ANL_N_sf"/>
</dbReference>
<organism evidence="6 7">
    <name type="scientific">Asanoa ishikariensis</name>
    <dbReference type="NCBI Taxonomy" id="137265"/>
    <lineage>
        <taxon>Bacteria</taxon>
        <taxon>Bacillati</taxon>
        <taxon>Actinomycetota</taxon>
        <taxon>Actinomycetes</taxon>
        <taxon>Micromonosporales</taxon>
        <taxon>Micromonosporaceae</taxon>
        <taxon>Asanoa</taxon>
    </lineage>
</organism>
<accession>A0A1H3KVF5</accession>
<keyword evidence="2 6" id="KW-0436">Ligase</keyword>
<dbReference type="Pfam" id="PF13193">
    <property type="entry name" value="AMP-binding_C"/>
    <property type="match status" value="1"/>
</dbReference>
<evidence type="ECO:0000256" key="3">
    <source>
        <dbReference type="SAM" id="MobiDB-lite"/>
    </source>
</evidence>
<feature type="region of interest" description="Disordered" evidence="3">
    <location>
        <begin position="176"/>
        <end position="202"/>
    </location>
</feature>
<dbReference type="GO" id="GO:0006631">
    <property type="term" value="P:fatty acid metabolic process"/>
    <property type="evidence" value="ECO:0007669"/>
    <property type="project" value="TreeGrafter"/>
</dbReference>
<keyword evidence="7" id="KW-1185">Reference proteome</keyword>
<dbReference type="CDD" id="cd04433">
    <property type="entry name" value="AFD_class_I"/>
    <property type="match status" value="1"/>
</dbReference>
<dbReference type="EMBL" id="FNQB01000001">
    <property type="protein sequence ID" value="SDY55645.1"/>
    <property type="molecule type" value="Genomic_DNA"/>
</dbReference>
<dbReference type="Proteomes" id="UP000199632">
    <property type="component" value="Unassembled WGS sequence"/>
</dbReference>
<dbReference type="Pfam" id="PF00501">
    <property type="entry name" value="AMP-binding"/>
    <property type="match status" value="1"/>
</dbReference>
<comment type="similarity">
    <text evidence="1">Belongs to the ATP-dependent AMP-binding enzyme family.</text>
</comment>
<evidence type="ECO:0000256" key="1">
    <source>
        <dbReference type="ARBA" id="ARBA00006432"/>
    </source>
</evidence>
<sequence length="514" mass="52591">MTAAHAVLTLARRGLLTPGSPLRIVRQISALRQWGYGLGGSLLSAAARSPSRVALIDPSGSISYAALSSSACSLASSLRSAHGIGPGDRVGVLCHNDLDFVLSVAALSLLGADAVLINTGFSSSQVEAVVRDHGLRLVLGSSSFDLPGLVVPSSALALASTLASASASASALEPPARPGRTVVLTSGTTGTPKGARRPNPRGPAPLVAILDRIPVRAGSRVLIAAPLFHTWGYAALQLAFGLRASVVLSPRFTPASASTLVREHGCTSVFAVPVMLSRLLEAGCVLPGVRVVAVSGSALPGDLATRFMSVHGSVLYNLYGSTEVSWASVATPAELRRSPGTAGRPPHGTRVVVLSPSGSPVPAGVVGRIFVGNSMLFEGYAGGAFPGPAAADGLLATGDLGVLDDSGLLTVVGREDDMVISGGENVFPSAVEDLLATLDGVREVAVVGVPDADFGERLAAFVVRSSTALSADEVRDHVRRLGARFAVPRDVHFVAALPRTTTGKVIKRELFGEE</sequence>
<gene>
    <name evidence="6" type="ORF">SAMN05421684_0341</name>
</gene>
<evidence type="ECO:0000259" key="5">
    <source>
        <dbReference type="Pfam" id="PF13193"/>
    </source>
</evidence>
<dbReference type="PANTHER" id="PTHR43201">
    <property type="entry name" value="ACYL-COA SYNTHETASE"/>
    <property type="match status" value="1"/>
</dbReference>
<evidence type="ECO:0000259" key="4">
    <source>
        <dbReference type="Pfam" id="PF00501"/>
    </source>
</evidence>
<feature type="domain" description="AMP-dependent synthetase/ligase" evidence="4">
    <location>
        <begin position="45"/>
        <end position="380"/>
    </location>
</feature>
<proteinExistence type="inferred from homology"/>
<dbReference type="Gene3D" id="3.40.50.12780">
    <property type="entry name" value="N-terminal domain of ligase-like"/>
    <property type="match status" value="1"/>
</dbReference>
<dbReference type="InterPro" id="IPR025110">
    <property type="entry name" value="AMP-bd_C"/>
</dbReference>
<feature type="domain" description="AMP-binding enzyme C-terminal" evidence="5">
    <location>
        <begin position="431"/>
        <end position="504"/>
    </location>
</feature>
<dbReference type="AlphaFoldDB" id="A0A1H3KVF5"/>
<dbReference type="GO" id="GO:0031956">
    <property type="term" value="F:medium-chain fatty acid-CoA ligase activity"/>
    <property type="evidence" value="ECO:0007669"/>
    <property type="project" value="TreeGrafter"/>
</dbReference>
<dbReference type="SUPFAM" id="SSF56801">
    <property type="entry name" value="Acetyl-CoA synthetase-like"/>
    <property type="match status" value="1"/>
</dbReference>
<evidence type="ECO:0000313" key="7">
    <source>
        <dbReference type="Proteomes" id="UP000199632"/>
    </source>
</evidence>
<dbReference type="InterPro" id="IPR000873">
    <property type="entry name" value="AMP-dep_synth/lig_dom"/>
</dbReference>
<dbReference type="InterPro" id="IPR045851">
    <property type="entry name" value="AMP-bd_C_sf"/>
</dbReference>